<dbReference type="SUPFAM" id="SSF110849">
    <property type="entry name" value="ParB/Sulfiredoxin"/>
    <property type="match status" value="1"/>
</dbReference>
<dbReference type="InterPro" id="IPR029063">
    <property type="entry name" value="SAM-dependent_MTases_sf"/>
</dbReference>
<dbReference type="Pfam" id="PF02195">
    <property type="entry name" value="ParB_N"/>
    <property type="match status" value="1"/>
</dbReference>
<dbReference type="InterPro" id="IPR003115">
    <property type="entry name" value="ParB_N"/>
</dbReference>
<dbReference type="AlphaFoldDB" id="X1IPY0"/>
<dbReference type="SMART" id="SM00470">
    <property type="entry name" value="ParB"/>
    <property type="match status" value="1"/>
</dbReference>
<dbReference type="InterPro" id="IPR036086">
    <property type="entry name" value="ParB/Sulfiredoxin_sf"/>
</dbReference>
<feature type="domain" description="ParB-like N-terminal" evidence="1">
    <location>
        <begin position="4"/>
        <end position="94"/>
    </location>
</feature>
<dbReference type="InterPro" id="IPR002052">
    <property type="entry name" value="DNA_methylase_N6_adenine_CS"/>
</dbReference>
<dbReference type="PROSITE" id="PS00092">
    <property type="entry name" value="N6_MTASE"/>
    <property type="match status" value="1"/>
</dbReference>
<evidence type="ECO:0000313" key="2">
    <source>
        <dbReference type="EMBL" id="GAH83762.1"/>
    </source>
</evidence>
<sequence>MKIKDVLIEELNPSEYNPRALTEKEYKDLKESLKRFDFVEPIVVNSAENRKNIVIGGHQRLIVAKEMGYETIPVNYVKITKLKREQELNLRLNKNLGHFDYDLLANFDEEMLVDVGFSREELDDVFGLNIDEEFDVDKELEKLLKGGVKRVKDGDLWQLGEHKLVIGDCTNRNEWDKLFGKERYDFLFTDPPYKLAYTKRARKIQ</sequence>
<reference evidence="2" key="1">
    <citation type="journal article" date="2014" name="Front. Microbiol.">
        <title>High frequency of phylogenetically diverse reductive dehalogenase-homologous genes in deep subseafloor sedimentary metagenomes.</title>
        <authorList>
            <person name="Kawai M."/>
            <person name="Futagami T."/>
            <person name="Toyoda A."/>
            <person name="Takaki Y."/>
            <person name="Nishi S."/>
            <person name="Hori S."/>
            <person name="Arai W."/>
            <person name="Tsubouchi T."/>
            <person name="Morono Y."/>
            <person name="Uchiyama I."/>
            <person name="Ito T."/>
            <person name="Fujiyama A."/>
            <person name="Inagaki F."/>
            <person name="Takami H."/>
        </authorList>
    </citation>
    <scope>NUCLEOTIDE SEQUENCE</scope>
    <source>
        <strain evidence="2">Expedition CK06-06</strain>
    </source>
</reference>
<dbReference type="GO" id="GO:0008168">
    <property type="term" value="F:methyltransferase activity"/>
    <property type="evidence" value="ECO:0007669"/>
    <property type="project" value="InterPro"/>
</dbReference>
<dbReference type="PANTHER" id="PTHR33375:SF1">
    <property type="entry name" value="CHROMOSOME-PARTITIONING PROTEIN PARB-RELATED"/>
    <property type="match status" value="1"/>
</dbReference>
<comment type="caution">
    <text evidence="2">The sequence shown here is derived from an EMBL/GenBank/DDBJ whole genome shotgun (WGS) entry which is preliminary data.</text>
</comment>
<dbReference type="PANTHER" id="PTHR33375">
    <property type="entry name" value="CHROMOSOME-PARTITIONING PROTEIN PARB-RELATED"/>
    <property type="match status" value="1"/>
</dbReference>
<dbReference type="SUPFAM" id="SSF53335">
    <property type="entry name" value="S-adenosyl-L-methionine-dependent methyltransferases"/>
    <property type="match status" value="1"/>
</dbReference>
<dbReference type="GO" id="GO:0032259">
    <property type="term" value="P:methylation"/>
    <property type="evidence" value="ECO:0007669"/>
    <property type="project" value="InterPro"/>
</dbReference>
<protein>
    <recommendedName>
        <fullName evidence="1">ParB-like N-terminal domain-containing protein</fullName>
    </recommendedName>
</protein>
<feature type="non-terminal residue" evidence="2">
    <location>
        <position position="205"/>
    </location>
</feature>
<dbReference type="GO" id="GO:0045881">
    <property type="term" value="P:positive regulation of sporulation resulting in formation of a cellular spore"/>
    <property type="evidence" value="ECO:0007669"/>
    <property type="project" value="TreeGrafter"/>
</dbReference>
<gene>
    <name evidence="2" type="ORF">S03H2_57761</name>
</gene>
<dbReference type="CDD" id="cd16401">
    <property type="entry name" value="ParB_N_like_MT"/>
    <property type="match status" value="1"/>
</dbReference>
<accession>X1IPY0</accession>
<dbReference type="GO" id="GO:0005694">
    <property type="term" value="C:chromosome"/>
    <property type="evidence" value="ECO:0007669"/>
    <property type="project" value="TreeGrafter"/>
</dbReference>
<dbReference type="EMBL" id="BARU01037035">
    <property type="protein sequence ID" value="GAH83762.1"/>
    <property type="molecule type" value="Genomic_DNA"/>
</dbReference>
<name>X1IPY0_9ZZZZ</name>
<organism evidence="2">
    <name type="scientific">marine sediment metagenome</name>
    <dbReference type="NCBI Taxonomy" id="412755"/>
    <lineage>
        <taxon>unclassified sequences</taxon>
        <taxon>metagenomes</taxon>
        <taxon>ecological metagenomes</taxon>
    </lineage>
</organism>
<evidence type="ECO:0000259" key="1">
    <source>
        <dbReference type="SMART" id="SM00470"/>
    </source>
</evidence>
<dbReference type="GO" id="GO:0007059">
    <property type="term" value="P:chromosome segregation"/>
    <property type="evidence" value="ECO:0007669"/>
    <property type="project" value="TreeGrafter"/>
</dbReference>
<dbReference type="Gene3D" id="3.90.1530.10">
    <property type="entry name" value="Conserved hypothetical protein from pyrococcus furiosus pfu- 392566-001, ParB domain"/>
    <property type="match status" value="1"/>
</dbReference>
<proteinExistence type="predicted"/>
<dbReference type="InterPro" id="IPR050336">
    <property type="entry name" value="Chromosome_partition/occlusion"/>
</dbReference>
<dbReference type="GO" id="GO:0003676">
    <property type="term" value="F:nucleic acid binding"/>
    <property type="evidence" value="ECO:0007669"/>
    <property type="project" value="InterPro"/>
</dbReference>